<evidence type="ECO:0000313" key="2">
    <source>
        <dbReference type="Proteomes" id="UP000001449"/>
    </source>
</evidence>
<sequence>MLSRLVTSSARRSVASFSSVQVGWSHQRVVAKPPLEVSTRLFSGYSDSITYSGGQASEGQGGFYGSGGARVSKLETEHKPEMMALASDVENLTLVMEEVYKLEDLLEEEKEKSGVSGKSLEISSKIKKIMTSMDVMDCLNRLEIDVSSSQLITISPSVDAALTIADTDLPTIPNPDSFVSALRTETDMVLSSKPLRSIRHVIEGTIVNPNHFTLSCVYLHISPELFVKPSSYR</sequence>
<dbReference type="HOGENOM" id="CLU_1192000_0_0_1"/>
<proteinExistence type="predicted"/>
<dbReference type="InParanoid" id="B8BR38"/>
<dbReference type="KEGG" id="tps:THAPSDRAFT_1492"/>
<protein>
    <submittedName>
        <fullName evidence="1">Uncharacterized protein</fullName>
    </submittedName>
</protein>
<dbReference type="RefSeq" id="XP_002286260.1">
    <property type="nucleotide sequence ID" value="XM_002286224.1"/>
</dbReference>
<dbReference type="eggNOG" id="ENOG502S9NX">
    <property type="taxonomic scope" value="Eukaryota"/>
</dbReference>
<dbReference type="GeneID" id="7445238"/>
<dbReference type="Proteomes" id="UP000001449">
    <property type="component" value="Chromosome 1"/>
</dbReference>
<accession>B8BR38</accession>
<keyword evidence="2" id="KW-1185">Reference proteome</keyword>
<dbReference type="EMBL" id="CM000638">
    <property type="protein sequence ID" value="EED95901.1"/>
    <property type="molecule type" value="Genomic_DNA"/>
</dbReference>
<organism evidence="1 2">
    <name type="scientific">Thalassiosira pseudonana</name>
    <name type="common">Marine diatom</name>
    <name type="synonym">Cyclotella nana</name>
    <dbReference type="NCBI Taxonomy" id="35128"/>
    <lineage>
        <taxon>Eukaryota</taxon>
        <taxon>Sar</taxon>
        <taxon>Stramenopiles</taxon>
        <taxon>Ochrophyta</taxon>
        <taxon>Bacillariophyta</taxon>
        <taxon>Coscinodiscophyceae</taxon>
        <taxon>Thalassiosirophycidae</taxon>
        <taxon>Thalassiosirales</taxon>
        <taxon>Thalassiosiraceae</taxon>
        <taxon>Thalassiosira</taxon>
    </lineage>
</organism>
<dbReference type="AlphaFoldDB" id="B8BR38"/>
<reference evidence="1 2" key="2">
    <citation type="journal article" date="2008" name="Nature">
        <title>The Phaeodactylum genome reveals the evolutionary history of diatom genomes.</title>
        <authorList>
            <person name="Bowler C."/>
            <person name="Allen A.E."/>
            <person name="Badger J.H."/>
            <person name="Grimwood J."/>
            <person name="Jabbari K."/>
            <person name="Kuo A."/>
            <person name="Maheswari U."/>
            <person name="Martens C."/>
            <person name="Maumus F."/>
            <person name="Otillar R.P."/>
            <person name="Rayko E."/>
            <person name="Salamov A."/>
            <person name="Vandepoele K."/>
            <person name="Beszteri B."/>
            <person name="Gruber A."/>
            <person name="Heijde M."/>
            <person name="Katinka M."/>
            <person name="Mock T."/>
            <person name="Valentin K."/>
            <person name="Verret F."/>
            <person name="Berges J.A."/>
            <person name="Brownlee C."/>
            <person name="Cadoret J.P."/>
            <person name="Chiovitti A."/>
            <person name="Choi C.J."/>
            <person name="Coesel S."/>
            <person name="De Martino A."/>
            <person name="Detter J.C."/>
            <person name="Durkin C."/>
            <person name="Falciatore A."/>
            <person name="Fournet J."/>
            <person name="Haruta M."/>
            <person name="Huysman M.J."/>
            <person name="Jenkins B.D."/>
            <person name="Jiroutova K."/>
            <person name="Jorgensen R.E."/>
            <person name="Joubert Y."/>
            <person name="Kaplan A."/>
            <person name="Kroger N."/>
            <person name="Kroth P.G."/>
            <person name="La Roche J."/>
            <person name="Lindquist E."/>
            <person name="Lommer M."/>
            <person name="Martin-Jezequel V."/>
            <person name="Lopez P.J."/>
            <person name="Lucas S."/>
            <person name="Mangogna M."/>
            <person name="McGinnis K."/>
            <person name="Medlin L.K."/>
            <person name="Montsant A."/>
            <person name="Oudot-Le Secq M.P."/>
            <person name="Napoli C."/>
            <person name="Obornik M."/>
            <person name="Parker M.S."/>
            <person name="Petit J.L."/>
            <person name="Porcel B.M."/>
            <person name="Poulsen N."/>
            <person name="Robison M."/>
            <person name="Rychlewski L."/>
            <person name="Rynearson T.A."/>
            <person name="Schmutz J."/>
            <person name="Shapiro H."/>
            <person name="Siaut M."/>
            <person name="Stanley M."/>
            <person name="Sussman M.R."/>
            <person name="Taylor A.R."/>
            <person name="Vardi A."/>
            <person name="von Dassow P."/>
            <person name="Vyverman W."/>
            <person name="Willis A."/>
            <person name="Wyrwicz L.S."/>
            <person name="Rokhsar D.S."/>
            <person name="Weissenbach J."/>
            <person name="Armbrust E.V."/>
            <person name="Green B.R."/>
            <person name="Van de Peer Y."/>
            <person name="Grigoriev I.V."/>
        </authorList>
    </citation>
    <scope>NUCLEOTIDE SEQUENCE [LARGE SCALE GENOMIC DNA]</scope>
    <source>
        <strain evidence="1 2">CCMP1335</strain>
    </source>
</reference>
<evidence type="ECO:0000313" key="1">
    <source>
        <dbReference type="EMBL" id="EED95901.1"/>
    </source>
</evidence>
<gene>
    <name evidence="1" type="ORF">THAPSDRAFT_1492</name>
</gene>
<dbReference type="PaxDb" id="35128-Thaps1492"/>
<name>B8BR38_THAPS</name>
<reference evidence="1 2" key="1">
    <citation type="journal article" date="2004" name="Science">
        <title>The genome of the diatom Thalassiosira pseudonana: ecology, evolution, and metabolism.</title>
        <authorList>
            <person name="Armbrust E.V."/>
            <person name="Berges J.A."/>
            <person name="Bowler C."/>
            <person name="Green B.R."/>
            <person name="Martinez D."/>
            <person name="Putnam N.H."/>
            <person name="Zhou S."/>
            <person name="Allen A.E."/>
            <person name="Apt K.E."/>
            <person name="Bechner M."/>
            <person name="Brzezinski M.A."/>
            <person name="Chaal B.K."/>
            <person name="Chiovitti A."/>
            <person name="Davis A.K."/>
            <person name="Demarest M.S."/>
            <person name="Detter J.C."/>
            <person name="Glavina T."/>
            <person name="Goodstein D."/>
            <person name="Hadi M.Z."/>
            <person name="Hellsten U."/>
            <person name="Hildebrand M."/>
            <person name="Jenkins B.D."/>
            <person name="Jurka J."/>
            <person name="Kapitonov V.V."/>
            <person name="Kroger N."/>
            <person name="Lau W.W."/>
            <person name="Lane T.W."/>
            <person name="Larimer F.W."/>
            <person name="Lippmeier J.C."/>
            <person name="Lucas S."/>
            <person name="Medina M."/>
            <person name="Montsant A."/>
            <person name="Obornik M."/>
            <person name="Parker M.S."/>
            <person name="Palenik B."/>
            <person name="Pazour G.J."/>
            <person name="Richardson P.M."/>
            <person name="Rynearson T.A."/>
            <person name="Saito M.A."/>
            <person name="Schwartz D.C."/>
            <person name="Thamatrakoln K."/>
            <person name="Valentin K."/>
            <person name="Vardi A."/>
            <person name="Wilkerson F.P."/>
            <person name="Rokhsar D.S."/>
        </authorList>
    </citation>
    <scope>NUCLEOTIDE SEQUENCE [LARGE SCALE GENOMIC DNA]</scope>
    <source>
        <strain evidence="1 2">CCMP1335</strain>
    </source>
</reference>